<dbReference type="SUPFAM" id="SSF53756">
    <property type="entry name" value="UDP-Glycosyltransferase/glycogen phosphorylase"/>
    <property type="match status" value="1"/>
</dbReference>
<dbReference type="Gene3D" id="3.40.50.2000">
    <property type="entry name" value="Glycogen Phosphorylase B"/>
    <property type="match status" value="2"/>
</dbReference>
<sequence length="692" mass="78302">MPSTNAIHQFQRRGSVFQRDLNRPDTDRCAWQGPPLNTLYAGISLQFNDSAAAVLAIAIRDTTYLLDFYEHHFDARPKIKLTGKDIGDFVIARLREYSEEHLERFAGLGMPQDVADRLPHLCSRLWHELDIVPIAFTEGVPLFARSPVDPTKWNARCIDELAEAMSRRCVRFFGPSNNPILDVGYQGLVEVDCASRIRIATLDDYKPTVGRTTWKAVNHYASELKKRNIKIAFFSATPQGGGVALMRHALVRYAAVLGIDLKWYVPKPRPGVFRITKTNHNILQGVSAPGERFTEDRQQTIEEWLQDNARRYWLSSGGPLQKPSEGGADMVIIDDPQMPSLIPIAKHEAPDRPVIFRSHIQIRSDLVGFPHTPQHEAWMWMWDRIKLADVFISHPVEAFVPPNVPKEKVGYMPATTDWLDGLNKTMRDWDVASYGRVFNTLCYNTRTPTINYPDDEYIIQIARFDPSKGIPDVLESYARFHELLKENSVDNKPPKLLICGHGSVDDPDGNTIYDATLQHIETRFPHLKHLICVMRLGPSDQILNALLSKAKIALQLSTREGFEVKVSEAIHKGKPIIASRAGGIPLQVEHEKNGFLVDVGDREAVARYLFDLWTDQDLYDRMSNAALETVSDEVTTVGNALCWLYLASQLTAGKSVKPNERWINDMAREEAGIPYHKGENKLKRAVRVENMG</sequence>
<keyword evidence="6" id="KW-0119">Carbohydrate metabolism</keyword>
<evidence type="ECO:0000313" key="9">
    <source>
        <dbReference type="EMBL" id="GAM39550.1"/>
    </source>
</evidence>
<protein>
    <submittedName>
        <fullName evidence="9">Uncharacterized protein</fullName>
    </submittedName>
</protein>
<evidence type="ECO:0000256" key="2">
    <source>
        <dbReference type="ARBA" id="ARBA00011738"/>
    </source>
</evidence>
<comment type="subunit">
    <text evidence="2">Homodimer.</text>
</comment>
<dbReference type="AlphaFoldDB" id="A0A6V8HDI8"/>
<evidence type="ECO:0000259" key="8">
    <source>
        <dbReference type="Pfam" id="PF21269"/>
    </source>
</evidence>
<keyword evidence="5" id="KW-0808">Transferase</keyword>
<gene>
    <name evidence="9" type="ORF">TCE0_034f11188</name>
</gene>
<evidence type="ECO:0000256" key="3">
    <source>
        <dbReference type="ARBA" id="ARBA00022526"/>
    </source>
</evidence>
<comment type="similarity">
    <text evidence="1">Belongs to the glycosyltransferase group 1 family. Glycosyltransferase 4 subfamily.</text>
</comment>
<evidence type="ECO:0000256" key="5">
    <source>
        <dbReference type="ARBA" id="ARBA00022679"/>
    </source>
</evidence>
<name>A0A6V8HDI8_TALPI</name>
<dbReference type="Proteomes" id="UP000053095">
    <property type="component" value="Unassembled WGS sequence"/>
</dbReference>
<dbReference type="Pfam" id="PF00534">
    <property type="entry name" value="Glycos_transf_1"/>
    <property type="match status" value="1"/>
</dbReference>
<keyword evidence="4" id="KW-0328">Glycosyltransferase</keyword>
<dbReference type="Pfam" id="PF21269">
    <property type="entry name" value="TreT_GT1"/>
    <property type="match status" value="1"/>
</dbReference>
<evidence type="ECO:0000256" key="4">
    <source>
        <dbReference type="ARBA" id="ARBA00022676"/>
    </source>
</evidence>
<evidence type="ECO:0000256" key="6">
    <source>
        <dbReference type="ARBA" id="ARBA00023277"/>
    </source>
</evidence>
<evidence type="ECO:0000259" key="7">
    <source>
        <dbReference type="Pfam" id="PF00534"/>
    </source>
</evidence>
<dbReference type="InterPro" id="IPR001296">
    <property type="entry name" value="Glyco_trans_1"/>
</dbReference>
<dbReference type="PANTHER" id="PTHR47779">
    <property type="entry name" value="SYNTHASE (CCG-9), PUTATIVE (AFU_ORTHOLOGUE AFUA_3G12100)-RELATED"/>
    <property type="match status" value="1"/>
</dbReference>
<dbReference type="GO" id="GO:0016757">
    <property type="term" value="F:glycosyltransferase activity"/>
    <property type="evidence" value="ECO:0007669"/>
    <property type="project" value="UniProtKB-KW"/>
</dbReference>
<dbReference type="InterPro" id="IPR049438">
    <property type="entry name" value="TreT_GT1"/>
</dbReference>
<comment type="caution">
    <text evidence="9">The sequence shown here is derived from an EMBL/GenBank/DDBJ whole genome shotgun (WGS) entry which is preliminary data.</text>
</comment>
<dbReference type="GO" id="GO:0006006">
    <property type="term" value="P:glucose metabolic process"/>
    <property type="evidence" value="ECO:0007669"/>
    <property type="project" value="UniProtKB-KW"/>
</dbReference>
<keyword evidence="3" id="KW-0313">Glucose metabolism</keyword>
<dbReference type="PANTHER" id="PTHR47779:SF1">
    <property type="entry name" value="SYNTHASE (CCG-9), PUTATIVE (AFU_ORTHOLOGUE AFUA_3G12100)-RELATED"/>
    <property type="match status" value="1"/>
</dbReference>
<feature type="domain" description="Trehalose synthase N-terminal" evidence="8">
    <location>
        <begin position="234"/>
        <end position="396"/>
    </location>
</feature>
<dbReference type="InterPro" id="IPR052078">
    <property type="entry name" value="Trehalose_Metab_GTase"/>
</dbReference>
<proteinExistence type="inferred from homology"/>
<feature type="domain" description="Glycosyl transferase family 1" evidence="7">
    <location>
        <begin position="452"/>
        <end position="626"/>
    </location>
</feature>
<keyword evidence="10" id="KW-1185">Reference proteome</keyword>
<organism evidence="9 10">
    <name type="scientific">Talaromyces pinophilus</name>
    <name type="common">Penicillium pinophilum</name>
    <dbReference type="NCBI Taxonomy" id="128442"/>
    <lineage>
        <taxon>Eukaryota</taxon>
        <taxon>Fungi</taxon>
        <taxon>Dikarya</taxon>
        <taxon>Ascomycota</taxon>
        <taxon>Pezizomycotina</taxon>
        <taxon>Eurotiomycetes</taxon>
        <taxon>Eurotiomycetidae</taxon>
        <taxon>Eurotiales</taxon>
        <taxon>Trichocomaceae</taxon>
        <taxon>Talaromyces</taxon>
        <taxon>Talaromyces sect. Talaromyces</taxon>
    </lineage>
</organism>
<evidence type="ECO:0000313" key="10">
    <source>
        <dbReference type="Proteomes" id="UP000053095"/>
    </source>
</evidence>
<accession>A0A6V8HDI8</accession>
<evidence type="ECO:0000256" key="1">
    <source>
        <dbReference type="ARBA" id="ARBA00009481"/>
    </source>
</evidence>
<reference evidence="10" key="1">
    <citation type="journal article" date="2015" name="Genome Announc.">
        <title>Draft genome sequence of Talaromyces cellulolyticus strain Y-94, a source of lignocellulosic biomass-degrading enzymes.</title>
        <authorList>
            <person name="Fujii T."/>
            <person name="Koike H."/>
            <person name="Sawayama S."/>
            <person name="Yano S."/>
            <person name="Inoue H."/>
        </authorList>
    </citation>
    <scope>NUCLEOTIDE SEQUENCE [LARGE SCALE GENOMIC DNA]</scope>
    <source>
        <strain evidence="10">Y-94</strain>
    </source>
</reference>
<dbReference type="EMBL" id="DF933830">
    <property type="protein sequence ID" value="GAM39550.1"/>
    <property type="molecule type" value="Genomic_DNA"/>
</dbReference>